<keyword evidence="4" id="KW-1185">Reference proteome</keyword>
<dbReference type="InterPro" id="IPR006175">
    <property type="entry name" value="YjgF/YER057c/UK114"/>
</dbReference>
<dbReference type="Gene3D" id="3.30.1330.40">
    <property type="entry name" value="RutC-like"/>
    <property type="match status" value="1"/>
</dbReference>
<proteinExistence type="inferred from homology"/>
<comment type="caution">
    <text evidence="3">The sequence shown here is derived from an EMBL/GenBank/DDBJ whole genome shotgun (WGS) entry which is preliminary data.</text>
</comment>
<dbReference type="CDD" id="cd00448">
    <property type="entry name" value="YjgF_YER057c_UK114_family"/>
    <property type="match status" value="1"/>
</dbReference>
<sequence>MSETPATGSAVHAVRPAGHTPPIGRYSPAVSVPVGGGRLVFVSGQVSADGEGRTIGPGDAATQAETVFHRISEVLKAAGGTLADLVSLVIYLVDLDDFTAVSTVRNRVLADPAPSSTLVEVSSLAIRDHLVEISGVAFVPDGR</sequence>
<organism evidence="3 4">
    <name type="scientific">Streptomyces hygroscopicus</name>
    <dbReference type="NCBI Taxonomy" id="1912"/>
    <lineage>
        <taxon>Bacteria</taxon>
        <taxon>Bacillati</taxon>
        <taxon>Actinomycetota</taxon>
        <taxon>Actinomycetes</taxon>
        <taxon>Kitasatosporales</taxon>
        <taxon>Streptomycetaceae</taxon>
        <taxon>Streptomyces</taxon>
        <taxon>Streptomyces violaceusniger group</taxon>
    </lineage>
</organism>
<comment type="similarity">
    <text evidence="1">Belongs to the RutC family.</text>
</comment>
<dbReference type="InterPro" id="IPR035959">
    <property type="entry name" value="RutC-like_sf"/>
</dbReference>
<feature type="region of interest" description="Disordered" evidence="2">
    <location>
        <begin position="1"/>
        <end position="22"/>
    </location>
</feature>
<dbReference type="PANTHER" id="PTHR11803:SF58">
    <property type="entry name" value="PROTEIN HMF1-RELATED"/>
    <property type="match status" value="1"/>
</dbReference>
<name>A0ABQ3TT09_STRHY</name>
<gene>
    <name evidence="3" type="ORF">TPA0910_05240</name>
</gene>
<protein>
    <submittedName>
        <fullName evidence="3">Enamine deaminase RidA</fullName>
    </submittedName>
</protein>
<reference evidence="3" key="1">
    <citation type="submission" date="2024-05" db="EMBL/GenBank/DDBJ databases">
        <title>Whole genome shotgun sequence of Streptomyces hygroscopicus NBRC 113678.</title>
        <authorList>
            <person name="Komaki H."/>
            <person name="Tamura T."/>
        </authorList>
    </citation>
    <scope>NUCLEOTIDE SEQUENCE</scope>
    <source>
        <strain evidence="3">N11-34</strain>
    </source>
</reference>
<dbReference type="EMBL" id="BNEK01000002">
    <property type="protein sequence ID" value="GHJ26091.1"/>
    <property type="molecule type" value="Genomic_DNA"/>
</dbReference>
<dbReference type="SUPFAM" id="SSF55298">
    <property type="entry name" value="YjgF-like"/>
    <property type="match status" value="1"/>
</dbReference>
<accession>A0ABQ3TT09</accession>
<evidence type="ECO:0000313" key="3">
    <source>
        <dbReference type="EMBL" id="GHJ26091.1"/>
    </source>
</evidence>
<evidence type="ECO:0000313" key="4">
    <source>
        <dbReference type="Proteomes" id="UP001054854"/>
    </source>
</evidence>
<dbReference type="RefSeq" id="WP_060950856.1">
    <property type="nucleotide sequence ID" value="NZ_BBON01000024.1"/>
</dbReference>
<evidence type="ECO:0000256" key="1">
    <source>
        <dbReference type="ARBA" id="ARBA00010552"/>
    </source>
</evidence>
<dbReference type="Proteomes" id="UP001054854">
    <property type="component" value="Unassembled WGS sequence"/>
</dbReference>
<dbReference type="PANTHER" id="PTHR11803">
    <property type="entry name" value="2-IMINOBUTANOATE/2-IMINOPROPANOATE DEAMINASE RIDA"/>
    <property type="match status" value="1"/>
</dbReference>
<dbReference type="Pfam" id="PF01042">
    <property type="entry name" value="Ribonuc_L-PSP"/>
    <property type="match status" value="1"/>
</dbReference>
<evidence type="ECO:0000256" key="2">
    <source>
        <dbReference type="SAM" id="MobiDB-lite"/>
    </source>
</evidence>